<sequence>MEDPERRSEVPLHSHTPSLAEASKATRNRMLWFSAELCSGPDQSPSIIYLSSGLGEADSKSLPGVIRISRCSCAALAGGSWEVSLFPHFKSRLSSPRGAPSPPPARAESSDVVSTRR</sequence>
<feature type="region of interest" description="Disordered" evidence="1">
    <location>
        <begin position="92"/>
        <end position="117"/>
    </location>
</feature>
<protein>
    <submittedName>
        <fullName evidence="2">Uncharacterized protein</fullName>
    </submittedName>
</protein>
<dbReference type="EMBL" id="JAKZEL010000011">
    <property type="protein sequence ID" value="KAI4539467.1"/>
    <property type="molecule type" value="Genomic_DNA"/>
</dbReference>
<comment type="caution">
    <text evidence="2">The sequence shown here is derived from an EMBL/GenBank/DDBJ whole genome shotgun (WGS) entry which is preliminary data.</text>
</comment>
<feature type="region of interest" description="Disordered" evidence="1">
    <location>
        <begin position="1"/>
        <end position="22"/>
    </location>
</feature>
<gene>
    <name evidence="2" type="ORF">MG293_010859</name>
</gene>
<reference evidence="2" key="1">
    <citation type="submission" date="2022-03" db="EMBL/GenBank/DDBJ databases">
        <title>Genomic analyses of argali, domestic sheep and their hybrids provide insights into chromosomal evolution, heterosis and genetic basis of agronomic traits.</title>
        <authorList>
            <person name="Li M."/>
        </authorList>
    </citation>
    <scope>NUCLEOTIDE SEQUENCE</scope>
    <source>
        <strain evidence="2">CAU-MHL-2022a</strain>
        <tissue evidence="2">Skin</tissue>
    </source>
</reference>
<evidence type="ECO:0000313" key="2">
    <source>
        <dbReference type="EMBL" id="KAI4539467.1"/>
    </source>
</evidence>
<evidence type="ECO:0000256" key="1">
    <source>
        <dbReference type="SAM" id="MobiDB-lite"/>
    </source>
</evidence>
<feature type="compositionally biased region" description="Basic and acidic residues" evidence="1">
    <location>
        <begin position="1"/>
        <end position="12"/>
    </location>
</feature>
<proteinExistence type="predicted"/>
<accession>A0AAD4U734</accession>
<keyword evidence="3" id="KW-1185">Reference proteome</keyword>
<name>A0AAD4U734_OVIAM</name>
<organism evidence="2 3">
    <name type="scientific">Ovis ammon polii</name>
    <dbReference type="NCBI Taxonomy" id="230172"/>
    <lineage>
        <taxon>Eukaryota</taxon>
        <taxon>Metazoa</taxon>
        <taxon>Chordata</taxon>
        <taxon>Craniata</taxon>
        <taxon>Vertebrata</taxon>
        <taxon>Euteleostomi</taxon>
        <taxon>Mammalia</taxon>
        <taxon>Eutheria</taxon>
        <taxon>Laurasiatheria</taxon>
        <taxon>Artiodactyla</taxon>
        <taxon>Ruminantia</taxon>
        <taxon>Pecora</taxon>
        <taxon>Bovidae</taxon>
        <taxon>Caprinae</taxon>
        <taxon>Ovis</taxon>
    </lineage>
</organism>
<evidence type="ECO:0000313" key="3">
    <source>
        <dbReference type="Proteomes" id="UP001214576"/>
    </source>
</evidence>
<dbReference type="AlphaFoldDB" id="A0AAD4U734"/>
<dbReference type="Proteomes" id="UP001214576">
    <property type="component" value="Unassembled WGS sequence"/>
</dbReference>